<feature type="compositionally biased region" description="Polar residues" evidence="1">
    <location>
        <begin position="1"/>
        <end position="15"/>
    </location>
</feature>
<evidence type="ECO:0000256" key="1">
    <source>
        <dbReference type="SAM" id="MobiDB-lite"/>
    </source>
</evidence>
<keyword evidence="3" id="KW-1185">Reference proteome</keyword>
<dbReference type="Proteomes" id="UP001165063">
    <property type="component" value="Unassembled WGS sequence"/>
</dbReference>
<dbReference type="EMBL" id="BSXU01001885">
    <property type="protein sequence ID" value="GMG32039.1"/>
    <property type="molecule type" value="Genomic_DNA"/>
</dbReference>
<organism evidence="2 3">
    <name type="scientific">Ambrosiozyma monospora</name>
    <name type="common">Yeast</name>
    <name type="synonym">Endomycopsis monosporus</name>
    <dbReference type="NCBI Taxonomy" id="43982"/>
    <lineage>
        <taxon>Eukaryota</taxon>
        <taxon>Fungi</taxon>
        <taxon>Dikarya</taxon>
        <taxon>Ascomycota</taxon>
        <taxon>Saccharomycotina</taxon>
        <taxon>Pichiomycetes</taxon>
        <taxon>Pichiales</taxon>
        <taxon>Pichiaceae</taxon>
        <taxon>Ambrosiozyma</taxon>
    </lineage>
</organism>
<evidence type="ECO:0000313" key="2">
    <source>
        <dbReference type="EMBL" id="GMG32039.1"/>
    </source>
</evidence>
<sequence length="105" mass="11337">MNAYSSSSIESTYGNTIHSSRRTTSISGSSFIENNELTVGLKSSTTSSAASASSPSISAFPTNSALLHREYFAIIEDCLWFIHQFLSSTTDIYQTVHVNTSSDAN</sequence>
<evidence type="ECO:0000313" key="3">
    <source>
        <dbReference type="Proteomes" id="UP001165063"/>
    </source>
</evidence>
<protein>
    <submittedName>
        <fullName evidence="2">Unnamed protein product</fullName>
    </submittedName>
</protein>
<proteinExistence type="predicted"/>
<reference evidence="2" key="1">
    <citation type="submission" date="2023-04" db="EMBL/GenBank/DDBJ databases">
        <title>Ambrosiozyma monospora NBRC 1965.</title>
        <authorList>
            <person name="Ichikawa N."/>
            <person name="Sato H."/>
            <person name="Tonouchi N."/>
        </authorList>
    </citation>
    <scope>NUCLEOTIDE SEQUENCE</scope>
    <source>
        <strain evidence="2">NBRC 1965</strain>
    </source>
</reference>
<accession>A0A9W7DFH9</accession>
<dbReference type="AlphaFoldDB" id="A0A9W7DFH9"/>
<feature type="region of interest" description="Disordered" evidence="1">
    <location>
        <begin position="1"/>
        <end position="24"/>
    </location>
</feature>
<name>A0A9W7DFH9_AMBMO</name>
<comment type="caution">
    <text evidence="2">The sequence shown here is derived from an EMBL/GenBank/DDBJ whole genome shotgun (WGS) entry which is preliminary data.</text>
</comment>
<gene>
    <name evidence="2" type="ORF">Amon01_000408700</name>
</gene>